<organism evidence="9 10">
    <name type="scientific">Longibacter salinarum</name>
    <dbReference type="NCBI Taxonomy" id="1850348"/>
    <lineage>
        <taxon>Bacteria</taxon>
        <taxon>Pseudomonadati</taxon>
        <taxon>Rhodothermota</taxon>
        <taxon>Rhodothermia</taxon>
        <taxon>Rhodothermales</taxon>
        <taxon>Salisaetaceae</taxon>
        <taxon>Longibacter</taxon>
    </lineage>
</organism>
<evidence type="ECO:0000256" key="5">
    <source>
        <dbReference type="ARBA" id="ARBA00022705"/>
    </source>
</evidence>
<evidence type="ECO:0000256" key="4">
    <source>
        <dbReference type="ARBA" id="ARBA00022695"/>
    </source>
</evidence>
<dbReference type="RefSeq" id="WP_098076082.1">
    <property type="nucleotide sequence ID" value="NZ_PDEQ01000006.1"/>
</dbReference>
<evidence type="ECO:0000313" key="10">
    <source>
        <dbReference type="Proteomes" id="UP000220102"/>
    </source>
</evidence>
<evidence type="ECO:0000313" key="9">
    <source>
        <dbReference type="EMBL" id="PEN12748.1"/>
    </source>
</evidence>
<dbReference type="InterPro" id="IPR004622">
    <property type="entry name" value="DNA_pol_HolB"/>
</dbReference>
<evidence type="ECO:0000256" key="2">
    <source>
        <dbReference type="ARBA" id="ARBA00014363"/>
    </source>
</evidence>
<evidence type="ECO:0000259" key="8">
    <source>
        <dbReference type="Pfam" id="PF09115"/>
    </source>
</evidence>
<comment type="caution">
    <text evidence="9">The sequence shown here is derived from an EMBL/GenBank/DDBJ whole genome shotgun (WGS) entry which is preliminary data.</text>
</comment>
<dbReference type="GO" id="GO:0006261">
    <property type="term" value="P:DNA-templated DNA replication"/>
    <property type="evidence" value="ECO:0007669"/>
    <property type="project" value="TreeGrafter"/>
</dbReference>
<dbReference type="Pfam" id="PF09115">
    <property type="entry name" value="DNApol3-delta_C"/>
    <property type="match status" value="1"/>
</dbReference>
<dbReference type="Proteomes" id="UP000220102">
    <property type="component" value="Unassembled WGS sequence"/>
</dbReference>
<protein>
    <recommendedName>
        <fullName evidence="2">DNA polymerase III subunit delta'</fullName>
        <ecNumber evidence="1">2.7.7.7</ecNumber>
    </recommendedName>
</protein>
<dbReference type="Gene3D" id="3.40.50.300">
    <property type="entry name" value="P-loop containing nucleotide triphosphate hydrolases"/>
    <property type="match status" value="1"/>
</dbReference>
<evidence type="ECO:0000256" key="7">
    <source>
        <dbReference type="ARBA" id="ARBA00049244"/>
    </source>
</evidence>
<feature type="domain" description="DNA polymerase III delta subunit C-terminal" evidence="8">
    <location>
        <begin position="274"/>
        <end position="351"/>
    </location>
</feature>
<name>A0A2A8CWH8_9BACT</name>
<evidence type="ECO:0000256" key="3">
    <source>
        <dbReference type="ARBA" id="ARBA00022679"/>
    </source>
</evidence>
<dbReference type="EMBL" id="PDEQ01000006">
    <property type="protein sequence ID" value="PEN12748.1"/>
    <property type="molecule type" value="Genomic_DNA"/>
</dbReference>
<keyword evidence="10" id="KW-1185">Reference proteome</keyword>
<sequence>MWDRIIDQERVVETIRRTLKQNRVAHAYLFHGPDGVGKRAVALAMARALECSRNDAVPCEECADCRKTRRMVHPDVHVLFPYPKGTDEDDVAERIQRLGEDPYAAVDYVRRPSLNDPTETSNKQVMYHISRVHEDLLRPMSYRPSEGASKVAIITDVEHMNESAANGFLKLLEEPPPRTIFLLTTSRPEQLLPTIVSRCQRLRFDPLLVESIESALREREGMDEPRAAMLARMADGSYTRALELAESDDLMTSRQLVIDFFRSSYARNVNQLSDQVNEISSQGRERAKSVLQLMLRWIRDLMLYRELNDEAPLVNVDQQEVIENFVRRVPDANLESMIDMVEQAIHLAERNVRLSLVLTTLAHRLGDAMRGQGSDRLYVPMPEAELS</sequence>
<dbReference type="PANTHER" id="PTHR11669">
    <property type="entry name" value="REPLICATION FACTOR C / DNA POLYMERASE III GAMMA-TAU SUBUNIT"/>
    <property type="match status" value="1"/>
</dbReference>
<keyword evidence="4" id="KW-0548">Nucleotidyltransferase</keyword>
<evidence type="ECO:0000256" key="1">
    <source>
        <dbReference type="ARBA" id="ARBA00012417"/>
    </source>
</evidence>
<accession>A0A2A8CWH8</accession>
<dbReference type="AlphaFoldDB" id="A0A2A8CWH8"/>
<dbReference type="PANTHER" id="PTHR11669:SF8">
    <property type="entry name" value="DNA POLYMERASE III SUBUNIT DELTA"/>
    <property type="match status" value="1"/>
</dbReference>
<dbReference type="EC" id="2.7.7.7" evidence="1"/>
<dbReference type="InterPro" id="IPR050238">
    <property type="entry name" value="DNA_Rep/Repair_Clamp_Loader"/>
</dbReference>
<keyword evidence="5" id="KW-0235">DNA replication</keyword>
<keyword evidence="3" id="KW-0808">Transferase</keyword>
<proteinExistence type="predicted"/>
<dbReference type="GO" id="GO:0008408">
    <property type="term" value="F:3'-5' exonuclease activity"/>
    <property type="evidence" value="ECO:0007669"/>
    <property type="project" value="InterPro"/>
</dbReference>
<dbReference type="Pfam" id="PF13177">
    <property type="entry name" value="DNA_pol3_delta2"/>
    <property type="match status" value="1"/>
</dbReference>
<dbReference type="Gene3D" id="1.20.272.10">
    <property type="match status" value="1"/>
</dbReference>
<keyword evidence="6" id="KW-0239">DNA-directed DNA polymerase</keyword>
<dbReference type="OrthoDB" id="9811073at2"/>
<evidence type="ECO:0000256" key="6">
    <source>
        <dbReference type="ARBA" id="ARBA00022932"/>
    </source>
</evidence>
<gene>
    <name evidence="9" type="primary">holB</name>
    <name evidence="9" type="ORF">CRI94_12040</name>
</gene>
<dbReference type="NCBIfam" id="TIGR00678">
    <property type="entry name" value="holB"/>
    <property type="match status" value="1"/>
</dbReference>
<reference evidence="9 10" key="1">
    <citation type="submission" date="2017-10" db="EMBL/GenBank/DDBJ databases">
        <title>Draft genome of Longibacter Salinarum.</title>
        <authorList>
            <person name="Goh K.M."/>
            <person name="Shamsir M.S."/>
            <person name="Lim S.W."/>
        </authorList>
    </citation>
    <scope>NUCLEOTIDE SEQUENCE [LARGE SCALE GENOMIC DNA]</scope>
    <source>
        <strain evidence="9 10">KCTC 52045</strain>
    </source>
</reference>
<dbReference type="GO" id="GO:0003887">
    <property type="term" value="F:DNA-directed DNA polymerase activity"/>
    <property type="evidence" value="ECO:0007669"/>
    <property type="project" value="InterPro"/>
</dbReference>
<dbReference type="SUPFAM" id="SSF52540">
    <property type="entry name" value="P-loop containing nucleoside triphosphate hydrolases"/>
    <property type="match status" value="1"/>
</dbReference>
<dbReference type="InterPro" id="IPR015199">
    <property type="entry name" value="DNA_pol_III_delta_C"/>
</dbReference>
<comment type="catalytic activity">
    <reaction evidence="7">
        <text>DNA(n) + a 2'-deoxyribonucleoside 5'-triphosphate = DNA(n+1) + diphosphate</text>
        <dbReference type="Rhea" id="RHEA:22508"/>
        <dbReference type="Rhea" id="RHEA-COMP:17339"/>
        <dbReference type="Rhea" id="RHEA-COMP:17340"/>
        <dbReference type="ChEBI" id="CHEBI:33019"/>
        <dbReference type="ChEBI" id="CHEBI:61560"/>
        <dbReference type="ChEBI" id="CHEBI:173112"/>
        <dbReference type="EC" id="2.7.7.7"/>
    </reaction>
</comment>
<dbReference type="InterPro" id="IPR027417">
    <property type="entry name" value="P-loop_NTPase"/>
</dbReference>